<organism evidence="3 4">
    <name type="scientific">Halospina denitrificans</name>
    <dbReference type="NCBI Taxonomy" id="332522"/>
    <lineage>
        <taxon>Bacteria</taxon>
        <taxon>Pseudomonadati</taxon>
        <taxon>Pseudomonadota</taxon>
        <taxon>Gammaproteobacteria</taxon>
        <taxon>Halospina</taxon>
    </lineage>
</organism>
<protein>
    <submittedName>
        <fullName evidence="3">Acid stress-induced BolA-like protein IbaG/YrbA</fullName>
    </submittedName>
</protein>
<evidence type="ECO:0000313" key="4">
    <source>
        <dbReference type="Proteomes" id="UP000295830"/>
    </source>
</evidence>
<comment type="caution">
    <text evidence="3">The sequence shown here is derived from an EMBL/GenBank/DDBJ whole genome shotgun (WGS) entry which is preliminary data.</text>
</comment>
<dbReference type="OrthoDB" id="9812890at2"/>
<dbReference type="RefSeq" id="WP_133735317.1">
    <property type="nucleotide sequence ID" value="NZ_SOAX01000002.1"/>
</dbReference>
<dbReference type="AlphaFoldDB" id="A0A4R7JYG5"/>
<dbReference type="EMBL" id="SOAX01000002">
    <property type="protein sequence ID" value="TDT43235.1"/>
    <property type="molecule type" value="Genomic_DNA"/>
</dbReference>
<evidence type="ECO:0000256" key="2">
    <source>
        <dbReference type="RuleBase" id="RU003860"/>
    </source>
</evidence>
<name>A0A4R7JYG5_9GAMM</name>
<dbReference type="InterPro" id="IPR050961">
    <property type="entry name" value="BolA/IbaG_stress_morph_reg"/>
</dbReference>
<dbReference type="PANTHER" id="PTHR46229">
    <property type="entry name" value="BOLA TRANSCRIPTION REGULATOR"/>
    <property type="match status" value="1"/>
</dbReference>
<accession>A0A4R7JYG5</accession>
<proteinExistence type="inferred from homology"/>
<dbReference type="InterPro" id="IPR002634">
    <property type="entry name" value="BolA"/>
</dbReference>
<dbReference type="Gene3D" id="3.30.300.90">
    <property type="entry name" value="BolA-like"/>
    <property type="match status" value="1"/>
</dbReference>
<dbReference type="PANTHER" id="PTHR46229:SF4">
    <property type="entry name" value="ACID STRESS PROTEIN IBAG"/>
    <property type="match status" value="1"/>
</dbReference>
<comment type="similarity">
    <text evidence="1 2">Belongs to the BolA/IbaG family.</text>
</comment>
<dbReference type="Proteomes" id="UP000295830">
    <property type="component" value="Unassembled WGS sequence"/>
</dbReference>
<keyword evidence="4" id="KW-1185">Reference proteome</keyword>
<sequence>MQAEDVRERLASALPDCQIEVQNDGNKFLVIAIGERFNDLSRVRRQQLIYAELNDLLAEGTIHALTIRAMTPEEWQARQQ</sequence>
<gene>
    <name evidence="3" type="ORF">DES49_1049</name>
</gene>
<dbReference type="Pfam" id="PF01722">
    <property type="entry name" value="BolA"/>
    <property type="match status" value="1"/>
</dbReference>
<reference evidence="3 4" key="1">
    <citation type="submission" date="2019-03" db="EMBL/GenBank/DDBJ databases">
        <title>Genomic Encyclopedia of Type Strains, Phase IV (KMG-IV): sequencing the most valuable type-strain genomes for metagenomic binning, comparative biology and taxonomic classification.</title>
        <authorList>
            <person name="Goeker M."/>
        </authorList>
    </citation>
    <scope>NUCLEOTIDE SEQUENCE [LARGE SCALE GENOMIC DNA]</scope>
    <source>
        <strain evidence="3 4">DSM 15505</strain>
    </source>
</reference>
<dbReference type="PIRSF" id="PIRSF003113">
    <property type="entry name" value="BolA"/>
    <property type="match status" value="1"/>
</dbReference>
<dbReference type="InterPro" id="IPR036065">
    <property type="entry name" value="BolA-like_sf"/>
</dbReference>
<evidence type="ECO:0000313" key="3">
    <source>
        <dbReference type="EMBL" id="TDT43235.1"/>
    </source>
</evidence>
<dbReference type="SUPFAM" id="SSF82657">
    <property type="entry name" value="BolA-like"/>
    <property type="match status" value="1"/>
</dbReference>
<evidence type="ECO:0000256" key="1">
    <source>
        <dbReference type="ARBA" id="ARBA00005578"/>
    </source>
</evidence>